<comment type="caution">
    <text evidence="1">The sequence shown here is derived from an EMBL/GenBank/DDBJ whole genome shotgun (WGS) entry which is preliminary data.</text>
</comment>
<dbReference type="Proteomes" id="UP001215598">
    <property type="component" value="Unassembled WGS sequence"/>
</dbReference>
<feature type="non-terminal residue" evidence="1">
    <location>
        <position position="1"/>
    </location>
</feature>
<reference evidence="1" key="1">
    <citation type="submission" date="2023-03" db="EMBL/GenBank/DDBJ databases">
        <title>Massive genome expansion in bonnet fungi (Mycena s.s.) driven by repeated elements and novel gene families across ecological guilds.</title>
        <authorList>
            <consortium name="Lawrence Berkeley National Laboratory"/>
            <person name="Harder C.B."/>
            <person name="Miyauchi S."/>
            <person name="Viragh M."/>
            <person name="Kuo A."/>
            <person name="Thoen E."/>
            <person name="Andreopoulos B."/>
            <person name="Lu D."/>
            <person name="Skrede I."/>
            <person name="Drula E."/>
            <person name="Henrissat B."/>
            <person name="Morin E."/>
            <person name="Kohler A."/>
            <person name="Barry K."/>
            <person name="LaButti K."/>
            <person name="Morin E."/>
            <person name="Salamov A."/>
            <person name="Lipzen A."/>
            <person name="Mereny Z."/>
            <person name="Hegedus B."/>
            <person name="Baldrian P."/>
            <person name="Stursova M."/>
            <person name="Weitz H."/>
            <person name="Taylor A."/>
            <person name="Grigoriev I.V."/>
            <person name="Nagy L.G."/>
            <person name="Martin F."/>
            <person name="Kauserud H."/>
        </authorList>
    </citation>
    <scope>NUCLEOTIDE SEQUENCE</scope>
    <source>
        <strain evidence="1">CBHHK182m</strain>
    </source>
</reference>
<evidence type="ECO:0000313" key="1">
    <source>
        <dbReference type="EMBL" id="KAJ7779820.1"/>
    </source>
</evidence>
<keyword evidence="2" id="KW-1185">Reference proteome</keyword>
<protein>
    <recommendedName>
        <fullName evidence="3">FAR1 domain-containing protein</fullName>
    </recommendedName>
</protein>
<organism evidence="1 2">
    <name type="scientific">Mycena metata</name>
    <dbReference type="NCBI Taxonomy" id="1033252"/>
    <lineage>
        <taxon>Eukaryota</taxon>
        <taxon>Fungi</taxon>
        <taxon>Dikarya</taxon>
        <taxon>Basidiomycota</taxon>
        <taxon>Agaricomycotina</taxon>
        <taxon>Agaricomycetes</taxon>
        <taxon>Agaricomycetidae</taxon>
        <taxon>Agaricales</taxon>
        <taxon>Marasmiineae</taxon>
        <taxon>Mycenaceae</taxon>
        <taxon>Mycena</taxon>
    </lineage>
</organism>
<gene>
    <name evidence="1" type="ORF">B0H16DRAFT_1273978</name>
</gene>
<evidence type="ECO:0008006" key="3">
    <source>
        <dbReference type="Google" id="ProtNLM"/>
    </source>
</evidence>
<dbReference type="EMBL" id="JARKIB010000005">
    <property type="protein sequence ID" value="KAJ7779820.1"/>
    <property type="molecule type" value="Genomic_DNA"/>
</dbReference>
<proteinExistence type="predicted"/>
<feature type="non-terminal residue" evidence="1">
    <location>
        <position position="145"/>
    </location>
</feature>
<name>A0AAD7NY52_9AGAR</name>
<sequence length="145" mass="16742">TPPKAARGSFDYDQASAKYTMRWDSFKAFEAWRDEEEVSRVIQFRLVNTYNKTGVYERQLRYVCSRAGTGGVKNYVKLHPQWKRKCEGRGTDCPCTLTVKEYPGTPVILGNYSDKHNHDLGNANLRFTSISDETREYIAGMLRMK</sequence>
<evidence type="ECO:0000313" key="2">
    <source>
        <dbReference type="Proteomes" id="UP001215598"/>
    </source>
</evidence>
<dbReference type="AlphaFoldDB" id="A0AAD7NY52"/>
<accession>A0AAD7NY52</accession>